<dbReference type="InterPro" id="IPR005025">
    <property type="entry name" value="FMN_Rdtase-like_dom"/>
</dbReference>
<dbReference type="PANTHER" id="PTHR43278">
    <property type="entry name" value="NAD(P)H-DEPENDENT FMN-CONTAINING OXIDOREDUCTASE YWQN-RELATED"/>
    <property type="match status" value="1"/>
</dbReference>
<accession>A0A1B9F4P3</accession>
<protein>
    <submittedName>
        <fullName evidence="4">Iron-sulfur flavoprotein</fullName>
    </submittedName>
</protein>
<organism evidence="4 5">
    <name type="scientific">Dissulfuribacter thermophilus</name>
    <dbReference type="NCBI Taxonomy" id="1156395"/>
    <lineage>
        <taxon>Bacteria</taxon>
        <taxon>Pseudomonadati</taxon>
        <taxon>Thermodesulfobacteriota</taxon>
        <taxon>Dissulfuribacteria</taxon>
        <taxon>Dissulfuribacterales</taxon>
        <taxon>Dissulfuribacteraceae</taxon>
        <taxon>Dissulfuribacter</taxon>
    </lineage>
</organism>
<name>A0A1B9F4P3_9BACT</name>
<evidence type="ECO:0000256" key="2">
    <source>
        <dbReference type="ARBA" id="ARBA00022643"/>
    </source>
</evidence>
<reference evidence="4 5" key="1">
    <citation type="submission" date="2016-06" db="EMBL/GenBank/DDBJ databases">
        <title>Respiratory ammonification of nitrate coupled to the oxidation of elemental sulfur in deep-sea autotrophic thermophilic bacteria.</title>
        <authorList>
            <person name="Slobodkina G.B."/>
            <person name="Mardanov A.V."/>
            <person name="Ravin N.V."/>
            <person name="Frolova A.A."/>
            <person name="Viryasiv M.B."/>
            <person name="Chernyh N.A."/>
            <person name="Bonch-Osmolovskaya E.A."/>
            <person name="Slobodkin A.I."/>
        </authorList>
    </citation>
    <scope>NUCLEOTIDE SEQUENCE [LARGE SCALE GENOMIC DNA]</scope>
    <source>
        <strain evidence="4 5">S69</strain>
    </source>
</reference>
<evidence type="ECO:0000256" key="1">
    <source>
        <dbReference type="ARBA" id="ARBA00022630"/>
    </source>
</evidence>
<dbReference type="OrthoDB" id="9805976at2"/>
<sequence length="200" mass="22650">MKRLLAFMGSPRFGGNTDIYLKEVLSAAEANGASIEKINLYGIDITPCIECGGCDLTGVCVLNDDMRDIYRKLDEANVIIVASPVFFYNVSSRTQALVERSQALWIRKYVLKKRLANPHRRGIFVSIGATKGKKLFDGVLMVMKYFFDAIDCPFERAFLYRKIEKKGEIRQRKEVLEEARVLGMRLAKNEDLSELGVETP</sequence>
<feature type="domain" description="NADPH-dependent FMN reductase-like" evidence="3">
    <location>
        <begin position="3"/>
        <end position="110"/>
    </location>
</feature>
<keyword evidence="2" id="KW-0288">FMN</keyword>
<dbReference type="AlphaFoldDB" id="A0A1B9F4P3"/>
<keyword evidence="1" id="KW-0285">Flavoprotein</keyword>
<dbReference type="GO" id="GO:0016491">
    <property type="term" value="F:oxidoreductase activity"/>
    <property type="evidence" value="ECO:0007669"/>
    <property type="project" value="InterPro"/>
</dbReference>
<evidence type="ECO:0000313" key="5">
    <source>
        <dbReference type="Proteomes" id="UP000093080"/>
    </source>
</evidence>
<evidence type="ECO:0000259" key="3">
    <source>
        <dbReference type="Pfam" id="PF03358"/>
    </source>
</evidence>
<dbReference type="SUPFAM" id="SSF52218">
    <property type="entry name" value="Flavoproteins"/>
    <property type="match status" value="1"/>
</dbReference>
<dbReference type="STRING" id="1156395.DBT_1691"/>
<dbReference type="Proteomes" id="UP000093080">
    <property type="component" value="Unassembled WGS sequence"/>
</dbReference>
<gene>
    <name evidence="4" type="ORF">DBT_1691</name>
</gene>
<dbReference type="InterPro" id="IPR029039">
    <property type="entry name" value="Flavoprotein-like_sf"/>
</dbReference>
<dbReference type="EMBL" id="MAGO01000008">
    <property type="protein sequence ID" value="OCC14896.1"/>
    <property type="molecule type" value="Genomic_DNA"/>
</dbReference>
<dbReference type="InterPro" id="IPR051796">
    <property type="entry name" value="ISF_SsuE-like"/>
</dbReference>
<comment type="caution">
    <text evidence="4">The sequence shown here is derived from an EMBL/GenBank/DDBJ whole genome shotgun (WGS) entry which is preliminary data.</text>
</comment>
<dbReference type="PANTHER" id="PTHR43278:SF2">
    <property type="entry name" value="IRON-SULFUR FLAVOPROTEIN"/>
    <property type="match status" value="1"/>
</dbReference>
<dbReference type="Gene3D" id="3.40.50.360">
    <property type="match status" value="1"/>
</dbReference>
<proteinExistence type="predicted"/>
<dbReference type="RefSeq" id="WP_141674253.1">
    <property type="nucleotide sequence ID" value="NZ_MAGO01000008.1"/>
</dbReference>
<keyword evidence="5" id="KW-1185">Reference proteome</keyword>
<dbReference type="Pfam" id="PF03358">
    <property type="entry name" value="FMN_red"/>
    <property type="match status" value="1"/>
</dbReference>
<evidence type="ECO:0000313" key="4">
    <source>
        <dbReference type="EMBL" id="OCC14896.1"/>
    </source>
</evidence>